<reference evidence="11" key="2">
    <citation type="submission" date="2018-05" db="EMBL/GenBank/DDBJ databases">
        <title>OmerRS3 (Oryza meridionalis Reference Sequence Version 3).</title>
        <authorList>
            <person name="Zhang J."/>
            <person name="Kudrna D."/>
            <person name="Lee S."/>
            <person name="Talag J."/>
            <person name="Welchert J."/>
            <person name="Wing R.A."/>
        </authorList>
    </citation>
    <scope>NUCLEOTIDE SEQUENCE [LARGE SCALE GENOMIC DNA]</scope>
    <source>
        <strain evidence="11">cv. OR44</strain>
    </source>
</reference>
<evidence type="ECO:0000256" key="5">
    <source>
        <dbReference type="ARBA" id="ARBA00022737"/>
    </source>
</evidence>
<dbReference type="PROSITE" id="PS50011">
    <property type="entry name" value="PROTEIN_KINASE_DOM"/>
    <property type="match status" value="1"/>
</dbReference>
<feature type="domain" description="Protein kinase" evidence="10">
    <location>
        <begin position="1"/>
        <end position="241"/>
    </location>
</feature>
<dbReference type="AlphaFoldDB" id="A0A0E0CPZ8"/>
<keyword evidence="12" id="KW-1185">Reference proteome</keyword>
<keyword evidence="3" id="KW-0812">Transmembrane</keyword>
<evidence type="ECO:0000256" key="4">
    <source>
        <dbReference type="ARBA" id="ARBA00022729"/>
    </source>
</evidence>
<comment type="subcellular location">
    <subcellularLocation>
        <location evidence="1">Membrane</location>
        <topology evidence="1">Single-pass membrane protein</topology>
    </subcellularLocation>
</comment>
<keyword evidence="9" id="KW-0325">Glycoprotein</keyword>
<evidence type="ECO:0000313" key="11">
    <source>
        <dbReference type="EnsemblPlants" id="OMERI02G27580.1"/>
    </source>
</evidence>
<organism evidence="11">
    <name type="scientific">Oryza meridionalis</name>
    <dbReference type="NCBI Taxonomy" id="40149"/>
    <lineage>
        <taxon>Eukaryota</taxon>
        <taxon>Viridiplantae</taxon>
        <taxon>Streptophyta</taxon>
        <taxon>Embryophyta</taxon>
        <taxon>Tracheophyta</taxon>
        <taxon>Spermatophyta</taxon>
        <taxon>Magnoliopsida</taxon>
        <taxon>Liliopsida</taxon>
        <taxon>Poales</taxon>
        <taxon>Poaceae</taxon>
        <taxon>BOP clade</taxon>
        <taxon>Oryzoideae</taxon>
        <taxon>Oryzeae</taxon>
        <taxon>Oryzinae</taxon>
        <taxon>Oryza</taxon>
    </lineage>
</organism>
<evidence type="ECO:0000256" key="9">
    <source>
        <dbReference type="ARBA" id="ARBA00023180"/>
    </source>
</evidence>
<dbReference type="SUPFAM" id="SSF56112">
    <property type="entry name" value="Protein kinase-like (PK-like)"/>
    <property type="match status" value="1"/>
</dbReference>
<dbReference type="PANTHER" id="PTHR27000">
    <property type="entry name" value="LEUCINE-RICH REPEAT RECEPTOR-LIKE PROTEIN KINASE FAMILY PROTEIN-RELATED"/>
    <property type="match status" value="1"/>
</dbReference>
<evidence type="ECO:0000256" key="1">
    <source>
        <dbReference type="ARBA" id="ARBA00004167"/>
    </source>
</evidence>
<dbReference type="GO" id="GO:0005524">
    <property type="term" value="F:ATP binding"/>
    <property type="evidence" value="ECO:0007669"/>
    <property type="project" value="InterPro"/>
</dbReference>
<keyword evidence="8" id="KW-0675">Receptor</keyword>
<evidence type="ECO:0000259" key="10">
    <source>
        <dbReference type="PROSITE" id="PS50011"/>
    </source>
</evidence>
<dbReference type="GO" id="GO:0004672">
    <property type="term" value="F:protein kinase activity"/>
    <property type="evidence" value="ECO:0007669"/>
    <property type="project" value="InterPro"/>
</dbReference>
<dbReference type="Proteomes" id="UP000008021">
    <property type="component" value="Chromosome 2"/>
</dbReference>
<keyword evidence="5" id="KW-0677">Repeat</keyword>
<dbReference type="Pfam" id="PF00560">
    <property type="entry name" value="LRR_1"/>
    <property type="match status" value="2"/>
</dbReference>
<dbReference type="InterPro" id="IPR001611">
    <property type="entry name" value="Leu-rich_rpt"/>
</dbReference>
<reference evidence="11" key="1">
    <citation type="submission" date="2015-04" db="UniProtKB">
        <authorList>
            <consortium name="EnsemblPlants"/>
        </authorList>
    </citation>
    <scope>IDENTIFICATION</scope>
</reference>
<keyword evidence="6" id="KW-1133">Transmembrane helix</keyword>
<dbReference type="Gramene" id="OMERI02G27580.1">
    <property type="protein sequence ID" value="OMERI02G27580.1"/>
    <property type="gene ID" value="OMERI02G27580"/>
</dbReference>
<dbReference type="STRING" id="40149.A0A0E0CPZ8"/>
<dbReference type="PANTHER" id="PTHR27000:SF221">
    <property type="entry name" value="OS01G0957100 PROTEIN"/>
    <property type="match status" value="1"/>
</dbReference>
<accession>A0A0E0CPZ8</accession>
<evidence type="ECO:0000313" key="12">
    <source>
        <dbReference type="Proteomes" id="UP000008021"/>
    </source>
</evidence>
<evidence type="ECO:0000256" key="2">
    <source>
        <dbReference type="ARBA" id="ARBA00022614"/>
    </source>
</evidence>
<dbReference type="InterPro" id="IPR032675">
    <property type="entry name" value="LRR_dom_sf"/>
</dbReference>
<evidence type="ECO:0000256" key="8">
    <source>
        <dbReference type="ARBA" id="ARBA00023170"/>
    </source>
</evidence>
<sequence>MSSNVLFGVLPLGSTKLAETLQWLDLSVNQLTGGIPAEMALFMNLRYLNLSLGHNSLIGLILVGISELNKLEILRLEYNNLSGEIPQQLGGIESLLAENVSHNYLVGRLPASGVFQSLDASALEGNLGIYPAQHIGTAEGQQRRDDAGERAGEHRVKLDQVQQACHGQYGDVRAGEQPPFQGLRGRRDALLSKATEIGRGVFGTVYHASVREGRVHYNMKPSNILLDEQCNPMIGDFGLAA</sequence>
<dbReference type="eggNOG" id="ENOG502QU7G">
    <property type="taxonomic scope" value="Eukaryota"/>
</dbReference>
<dbReference type="InterPro" id="IPR011009">
    <property type="entry name" value="Kinase-like_dom_sf"/>
</dbReference>
<dbReference type="InterPro" id="IPR000719">
    <property type="entry name" value="Prot_kinase_dom"/>
</dbReference>
<name>A0A0E0CPZ8_9ORYZ</name>
<evidence type="ECO:0000256" key="3">
    <source>
        <dbReference type="ARBA" id="ARBA00022692"/>
    </source>
</evidence>
<dbReference type="EnsemblPlants" id="OMERI02G27580.1">
    <property type="protein sequence ID" value="OMERI02G27580.1"/>
    <property type="gene ID" value="OMERI02G27580"/>
</dbReference>
<proteinExistence type="predicted"/>
<keyword evidence="2" id="KW-0433">Leucine-rich repeat</keyword>
<dbReference type="SUPFAM" id="SSF52058">
    <property type="entry name" value="L domain-like"/>
    <property type="match status" value="1"/>
</dbReference>
<dbReference type="Gene3D" id="1.10.510.10">
    <property type="entry name" value="Transferase(Phosphotransferase) domain 1"/>
    <property type="match status" value="1"/>
</dbReference>
<dbReference type="Gene3D" id="3.80.10.10">
    <property type="entry name" value="Ribonuclease Inhibitor"/>
    <property type="match status" value="1"/>
</dbReference>
<evidence type="ECO:0000256" key="7">
    <source>
        <dbReference type="ARBA" id="ARBA00023136"/>
    </source>
</evidence>
<protein>
    <recommendedName>
        <fullName evidence="10">Protein kinase domain-containing protein</fullName>
    </recommendedName>
</protein>
<dbReference type="GO" id="GO:0016020">
    <property type="term" value="C:membrane"/>
    <property type="evidence" value="ECO:0007669"/>
    <property type="project" value="UniProtKB-SubCell"/>
</dbReference>
<keyword evidence="4" id="KW-0732">Signal</keyword>
<dbReference type="HOGENOM" id="CLU_076743_0_0_1"/>
<evidence type="ECO:0000256" key="6">
    <source>
        <dbReference type="ARBA" id="ARBA00022989"/>
    </source>
</evidence>
<keyword evidence="7" id="KW-0472">Membrane</keyword>